<evidence type="ECO:0000256" key="1">
    <source>
        <dbReference type="ARBA" id="ARBA00009981"/>
    </source>
</evidence>
<dbReference type="EMBL" id="CACVAR010000142">
    <property type="protein sequence ID" value="CAA6805773.1"/>
    <property type="molecule type" value="Genomic_DNA"/>
</dbReference>
<dbReference type="SUPFAM" id="SSF143120">
    <property type="entry name" value="YefM-like"/>
    <property type="match status" value="1"/>
</dbReference>
<reference evidence="2" key="1">
    <citation type="submission" date="2020-01" db="EMBL/GenBank/DDBJ databases">
        <authorList>
            <person name="Meier V. D."/>
            <person name="Meier V D."/>
        </authorList>
    </citation>
    <scope>NUCLEOTIDE SEQUENCE</scope>
    <source>
        <strain evidence="2">HLG_WM_MAG_03</strain>
    </source>
</reference>
<name>A0A6S6SBK7_9BACT</name>
<sequence>MVIPANELKIKGVSLIENMLEKLDEVLISIRGQNKFVVVDIERYNYLRECELERALKETKEDIANGNSRVLSANEHFKELDDALRN</sequence>
<evidence type="ECO:0000313" key="2">
    <source>
        <dbReference type="EMBL" id="CAA6805773.1"/>
    </source>
</evidence>
<organism evidence="2">
    <name type="scientific">uncultured Sulfurovum sp</name>
    <dbReference type="NCBI Taxonomy" id="269237"/>
    <lineage>
        <taxon>Bacteria</taxon>
        <taxon>Pseudomonadati</taxon>
        <taxon>Campylobacterota</taxon>
        <taxon>Epsilonproteobacteria</taxon>
        <taxon>Campylobacterales</taxon>
        <taxon>Sulfurovaceae</taxon>
        <taxon>Sulfurovum</taxon>
        <taxon>environmental samples</taxon>
    </lineage>
</organism>
<proteinExistence type="inferred from homology"/>
<protein>
    <submittedName>
        <fullName evidence="2">HigA protein (Antitoxin to HigB)</fullName>
    </submittedName>
</protein>
<dbReference type="AlphaFoldDB" id="A0A6S6SBK7"/>
<comment type="similarity">
    <text evidence="1">Belongs to the phD/YefM antitoxin family.</text>
</comment>
<accession>A0A6S6SBK7</accession>
<dbReference type="InterPro" id="IPR036165">
    <property type="entry name" value="YefM-like_sf"/>
</dbReference>
<gene>
    <name evidence="2" type="ORF">HELGO_WM36712</name>
</gene>